<dbReference type="EMBL" id="CP032683">
    <property type="protein sequence ID" value="AYK15348.1"/>
    <property type="molecule type" value="Genomic_DNA"/>
</dbReference>
<keyword evidence="1" id="KW-0472">Membrane</keyword>
<dbReference type="EMBL" id="JAAYQL010000050">
    <property type="protein sequence ID" value="NLK32880.1"/>
    <property type="molecule type" value="Genomic_DNA"/>
</dbReference>
<dbReference type="OrthoDB" id="374413at2157"/>
<feature type="transmembrane region" description="Helical" evidence="1">
    <location>
        <begin position="323"/>
        <end position="343"/>
    </location>
</feature>
<feature type="transmembrane region" description="Helical" evidence="1">
    <location>
        <begin position="146"/>
        <end position="167"/>
    </location>
</feature>
<evidence type="ECO:0000313" key="3">
    <source>
        <dbReference type="EMBL" id="NLK32880.1"/>
    </source>
</evidence>
<sequence>MYFNILHISILIFSIATIIFYKLEVKRPFKKLYQSLTRDELIDDNQALSDLFKILYSKTNMELAIFNSKIGRMLYSISFLVAGICPFILKEYVGKIISYFLAGFFLFLPDIYVYSKRIYNRKLLKEISLQNWMDFLLVLCQKYLKLAFYLLYCLSSLIFVMLLLLLLDQYLQLDKGLNPNILLSGAVNSTINTTLFYESKPLDVISGNKLSFSGILFTLGIGGTVIFSLIDYYNKQNEIINRDAIEIKNYYQKWFQLNQSNLDFNPNKYTEFNSAVDRIRDEFNPYIKINNSIKRYQFARMLIILIYIMGIFTIIGSDLIIEIIFKLFPFISIFFIFVIFSLFNNSYNLIPSSAEKINLYSEKDSTLSKSTSSIQDSYRDVISEKDRKAKLLK</sequence>
<dbReference type="AlphaFoldDB" id="A0A660HST1"/>
<name>A0A660HST1_9EURY</name>
<feature type="transmembrane region" description="Helical" evidence="1">
    <location>
        <begin position="298"/>
        <end position="317"/>
    </location>
</feature>
<proteinExistence type="predicted"/>
<keyword evidence="4" id="KW-1185">Reference proteome</keyword>
<dbReference type="GeneID" id="53688294"/>
<feature type="transmembrane region" description="Helical" evidence="1">
    <location>
        <begin position="96"/>
        <end position="115"/>
    </location>
</feature>
<evidence type="ECO:0000313" key="5">
    <source>
        <dbReference type="Proteomes" id="UP000585579"/>
    </source>
</evidence>
<protein>
    <submittedName>
        <fullName evidence="2">Uncharacterized protein</fullName>
    </submittedName>
</protein>
<reference evidence="2" key="2">
    <citation type="submission" date="2018-10" db="EMBL/GenBank/DDBJ databases">
        <authorList>
            <person name="Fischer M.A."/>
            <person name="Kern T."/>
            <person name="Deppenmeier U."/>
            <person name="Schmitz R.A."/>
            <person name="Rother M."/>
        </authorList>
    </citation>
    <scope>NUCLEOTIDE SEQUENCE</scope>
    <source>
        <strain evidence="2">E03.2</strain>
    </source>
</reference>
<dbReference type="RefSeq" id="WP_054298336.1">
    <property type="nucleotide sequence ID" value="NZ_CP032683.1"/>
</dbReference>
<reference evidence="3 5" key="3">
    <citation type="journal article" date="2020" name="Biotechnol. Biofuels">
        <title>New insights from the biogas microbiome by comprehensive genome-resolved metagenomics of nearly 1600 species originating from multiple anaerobic digesters.</title>
        <authorList>
            <person name="Campanaro S."/>
            <person name="Treu L."/>
            <person name="Rodriguez-R L.M."/>
            <person name="Kovalovszki A."/>
            <person name="Ziels R.M."/>
            <person name="Maus I."/>
            <person name="Zhu X."/>
            <person name="Kougias P.G."/>
            <person name="Basile A."/>
            <person name="Luo G."/>
            <person name="Schluter A."/>
            <person name="Konstantinidis K.T."/>
            <person name="Angelidaki I."/>
        </authorList>
    </citation>
    <scope>NUCLEOTIDE SEQUENCE [LARGE SCALE GENOMIC DNA]</scope>
    <source>
        <strain evidence="3">AS22ysBPME_46</strain>
    </source>
</reference>
<keyword evidence="1" id="KW-1133">Transmembrane helix</keyword>
<dbReference type="KEGG" id="mfz:AOB57_009225"/>
<accession>A0A660HST1</accession>
<feature type="transmembrane region" description="Helical" evidence="1">
    <location>
        <begin position="6"/>
        <end position="23"/>
    </location>
</feature>
<reference evidence="2 4" key="1">
    <citation type="journal article" date="2016" name="Int. J. Syst. Evol. Microbiol.">
        <title>Methanosarcina flavescens sp. nov., a methanogenic archaeon isolated from a full-scale anaerobic digester.</title>
        <authorList>
            <person name="Kern T."/>
            <person name="Fischer M.A."/>
            <person name="Deppenmeier U."/>
            <person name="Schmitz R.A."/>
            <person name="Rother M."/>
        </authorList>
    </citation>
    <scope>NUCLEOTIDE SEQUENCE [LARGE SCALE GENOMIC DNA]</scope>
    <source>
        <strain evidence="2 4">E03.2</strain>
    </source>
</reference>
<evidence type="ECO:0000313" key="2">
    <source>
        <dbReference type="EMBL" id="AYK15348.1"/>
    </source>
</evidence>
<keyword evidence="1" id="KW-0812">Transmembrane</keyword>
<dbReference type="Proteomes" id="UP000585579">
    <property type="component" value="Unassembled WGS sequence"/>
</dbReference>
<feature type="transmembrane region" description="Helical" evidence="1">
    <location>
        <begin position="73"/>
        <end position="90"/>
    </location>
</feature>
<dbReference type="Proteomes" id="UP000053087">
    <property type="component" value="Chromosome"/>
</dbReference>
<evidence type="ECO:0000313" key="4">
    <source>
        <dbReference type="Proteomes" id="UP000053087"/>
    </source>
</evidence>
<gene>
    <name evidence="2" type="ORF">AOB57_009225</name>
    <name evidence="3" type="ORF">GX302_08675</name>
</gene>
<feature type="transmembrane region" description="Helical" evidence="1">
    <location>
        <begin position="210"/>
        <end position="233"/>
    </location>
</feature>
<organism evidence="2 4">
    <name type="scientific">Methanosarcina flavescens</name>
    <dbReference type="NCBI Taxonomy" id="1715806"/>
    <lineage>
        <taxon>Archaea</taxon>
        <taxon>Methanobacteriati</taxon>
        <taxon>Methanobacteriota</taxon>
        <taxon>Stenosarchaea group</taxon>
        <taxon>Methanomicrobia</taxon>
        <taxon>Methanosarcinales</taxon>
        <taxon>Methanosarcinaceae</taxon>
        <taxon>Methanosarcina</taxon>
    </lineage>
</organism>
<evidence type="ECO:0000256" key="1">
    <source>
        <dbReference type="SAM" id="Phobius"/>
    </source>
</evidence>